<dbReference type="Proteomes" id="UP000255167">
    <property type="component" value="Unassembled WGS sequence"/>
</dbReference>
<reference evidence="5 6" key="1">
    <citation type="submission" date="2018-06" db="EMBL/GenBank/DDBJ databases">
        <authorList>
            <consortium name="Pathogen Informatics"/>
            <person name="Doyle S."/>
        </authorList>
    </citation>
    <scope>NUCLEOTIDE SEQUENCE [LARGE SCALE GENOMIC DNA]</scope>
    <source>
        <strain evidence="3 5">NCTC8849</strain>
        <strain evidence="4 7">NCTC9617</strain>
        <strain evidence="2 6">NCTC9637</strain>
    </source>
</reference>
<keyword evidence="1" id="KW-1133">Transmembrane helix</keyword>
<proteinExistence type="predicted"/>
<dbReference type="EMBL" id="UGLC01000003">
    <property type="protein sequence ID" value="STU46173.1"/>
    <property type="molecule type" value="Genomic_DNA"/>
</dbReference>
<accession>A0A377YPH2</accession>
<evidence type="ECO:0000313" key="4">
    <source>
        <dbReference type="EMBL" id="STW38595.1"/>
    </source>
</evidence>
<dbReference type="Proteomes" id="UP000255099">
    <property type="component" value="Unassembled WGS sequence"/>
</dbReference>
<dbReference type="RefSeq" id="WP_025861953.1">
    <property type="nucleotide sequence ID" value="NZ_CP040994.1"/>
</dbReference>
<dbReference type="AlphaFoldDB" id="A0A377YPH2"/>
<keyword evidence="1" id="KW-0472">Membrane</keyword>
<name>A0A377YPH2_KLEPN</name>
<evidence type="ECO:0000313" key="3">
    <source>
        <dbReference type="EMBL" id="STU46173.1"/>
    </source>
</evidence>
<sequence>MAEGFSEWLPVISTLAGGVLAFGAALVVNKVNHRYALEREARAAAERQRHEMKVAQDKLERERYFISTELIFQLERFGEDCVAAACDYGEKEDESGIASADSEIPSISFSAITGDWRALPPPLMFRIRELDVQLAESRNALSIERENDAEPHLTEFFFWRRRYATRLGIKAFLLAAKLRKLNGMPEMKGTRSDWFAPRNLWKQYCEQREILRHRNQSGLVLAVCIIAKIHEKNEKDMT</sequence>
<feature type="transmembrane region" description="Helical" evidence="1">
    <location>
        <begin position="12"/>
        <end position="29"/>
    </location>
</feature>
<evidence type="ECO:0000313" key="7">
    <source>
        <dbReference type="Proteomes" id="UP000255167"/>
    </source>
</evidence>
<evidence type="ECO:0000313" key="5">
    <source>
        <dbReference type="Proteomes" id="UP000254799"/>
    </source>
</evidence>
<keyword evidence="1" id="KW-0812">Transmembrane</keyword>
<dbReference type="EMBL" id="UGNC01000003">
    <property type="protein sequence ID" value="STW38595.1"/>
    <property type="molecule type" value="Genomic_DNA"/>
</dbReference>
<protein>
    <submittedName>
        <fullName evidence="3">Uncharacterized protein</fullName>
    </submittedName>
</protein>
<evidence type="ECO:0000313" key="6">
    <source>
        <dbReference type="Proteomes" id="UP000255099"/>
    </source>
</evidence>
<dbReference type="EMBL" id="UGLB01000002">
    <property type="protein sequence ID" value="STT45536.1"/>
    <property type="molecule type" value="Genomic_DNA"/>
</dbReference>
<gene>
    <name evidence="3" type="ORF">NCTC8849_05836</name>
    <name evidence="4" type="ORF">NCTC9617_00108</name>
    <name evidence="2" type="ORF">NCTC9637_00381</name>
</gene>
<evidence type="ECO:0000313" key="2">
    <source>
        <dbReference type="EMBL" id="STT45536.1"/>
    </source>
</evidence>
<evidence type="ECO:0000256" key="1">
    <source>
        <dbReference type="SAM" id="Phobius"/>
    </source>
</evidence>
<dbReference type="Proteomes" id="UP000254799">
    <property type="component" value="Unassembled WGS sequence"/>
</dbReference>
<organism evidence="3 5">
    <name type="scientific">Klebsiella pneumoniae</name>
    <dbReference type="NCBI Taxonomy" id="573"/>
    <lineage>
        <taxon>Bacteria</taxon>
        <taxon>Pseudomonadati</taxon>
        <taxon>Pseudomonadota</taxon>
        <taxon>Gammaproteobacteria</taxon>
        <taxon>Enterobacterales</taxon>
        <taxon>Enterobacteriaceae</taxon>
        <taxon>Klebsiella/Raoultella group</taxon>
        <taxon>Klebsiella</taxon>
        <taxon>Klebsiella pneumoniae complex</taxon>
    </lineage>
</organism>